<name>A0A9W2Y936_BETSP</name>
<dbReference type="GO" id="GO:0003677">
    <property type="term" value="F:DNA binding"/>
    <property type="evidence" value="ECO:0007669"/>
    <property type="project" value="UniProtKB-KW"/>
</dbReference>
<dbReference type="PANTHER" id="PTHR33568:SF3">
    <property type="entry name" value="DNA-DIRECTED DNA POLYMERASE"/>
    <property type="match status" value="1"/>
</dbReference>
<keyword evidence="6" id="KW-0239">DNA-directed DNA polymerase</keyword>
<keyword evidence="7" id="KW-0238">DNA-binding</keyword>
<dbReference type="AlphaFoldDB" id="A0A9W2Y936"/>
<evidence type="ECO:0000256" key="8">
    <source>
        <dbReference type="ARBA" id="ARBA00049244"/>
    </source>
</evidence>
<protein>
    <recommendedName>
        <fullName evidence="2">DNA-directed DNA polymerase</fullName>
        <ecNumber evidence="2">2.7.7.7</ecNumber>
    </recommendedName>
</protein>
<sequence length="302" mass="34582">MFRDGVFIQHSLNGGERSFGRLWVDGYCESGGVKVAYEFLGCFYHGCLECFTGSRVHALTGKTFERMHVETQERLTELRSEYGLRVITMKEHNWDLLKKSHQGVKAFLKAYKAPEPLAPRDALYAGRTCPVTLRYSAGEDEVVRYVDFTSLYPYVNYTCPYSLGHPEIIFRDFQPLESYFGLIKATLYPPRGLFFPVLPYRSGKGRLVFTLCRSCGELNRQDGPCDHSDAERALTGVWPSPEILKALEKGYRVAEVIEVWHLKEQSTSLFKEYISTFLKGKQEASGYPADATDVEKKYKIRR</sequence>
<dbReference type="Pfam" id="PF03175">
    <property type="entry name" value="DNA_pol_B_2"/>
    <property type="match status" value="1"/>
</dbReference>
<accession>A0A9W2Y936</accession>
<evidence type="ECO:0000256" key="5">
    <source>
        <dbReference type="ARBA" id="ARBA00022705"/>
    </source>
</evidence>
<dbReference type="InterPro" id="IPR043502">
    <property type="entry name" value="DNA/RNA_pol_sf"/>
</dbReference>
<reference evidence="11" key="1">
    <citation type="submission" date="2025-08" db="UniProtKB">
        <authorList>
            <consortium name="RefSeq"/>
        </authorList>
    </citation>
    <scope>IDENTIFICATION</scope>
</reference>
<evidence type="ECO:0000256" key="6">
    <source>
        <dbReference type="ARBA" id="ARBA00022932"/>
    </source>
</evidence>
<comment type="catalytic activity">
    <reaction evidence="8">
        <text>DNA(n) + a 2'-deoxyribonucleoside 5'-triphosphate = DNA(n+1) + diphosphate</text>
        <dbReference type="Rhea" id="RHEA:22508"/>
        <dbReference type="Rhea" id="RHEA-COMP:17339"/>
        <dbReference type="Rhea" id="RHEA-COMP:17340"/>
        <dbReference type="ChEBI" id="CHEBI:33019"/>
        <dbReference type="ChEBI" id="CHEBI:61560"/>
        <dbReference type="ChEBI" id="CHEBI:173112"/>
        <dbReference type="EC" id="2.7.7.7"/>
    </reaction>
</comment>
<gene>
    <name evidence="11" type="primary">LOC114869276</name>
</gene>
<dbReference type="GO" id="GO:0003887">
    <property type="term" value="F:DNA-directed DNA polymerase activity"/>
    <property type="evidence" value="ECO:0007669"/>
    <property type="project" value="UniProtKB-KW"/>
</dbReference>
<dbReference type="GO" id="GO:0006260">
    <property type="term" value="P:DNA replication"/>
    <property type="evidence" value="ECO:0007669"/>
    <property type="project" value="UniProtKB-KW"/>
</dbReference>
<proteinExistence type="inferred from homology"/>
<dbReference type="RefSeq" id="XP_055370498.1">
    <property type="nucleotide sequence ID" value="XM_055514523.1"/>
</dbReference>
<evidence type="ECO:0000256" key="3">
    <source>
        <dbReference type="ARBA" id="ARBA00022679"/>
    </source>
</evidence>
<comment type="similarity">
    <text evidence="1">Belongs to the DNA polymerase type-B family.</text>
</comment>
<dbReference type="Proteomes" id="UP000515150">
    <property type="component" value="Chromosome 14"/>
</dbReference>
<evidence type="ECO:0000256" key="2">
    <source>
        <dbReference type="ARBA" id="ARBA00012417"/>
    </source>
</evidence>
<dbReference type="GeneID" id="114869276"/>
<keyword evidence="5" id="KW-0235">DNA replication</keyword>
<dbReference type="GO" id="GO:0000166">
    <property type="term" value="F:nucleotide binding"/>
    <property type="evidence" value="ECO:0007669"/>
    <property type="project" value="InterPro"/>
</dbReference>
<dbReference type="InterPro" id="IPR004868">
    <property type="entry name" value="DNA-dir_DNA_pol_B_mt/vir"/>
</dbReference>
<feature type="domain" description="DNA-directed DNA polymerase family B mitochondria/virus" evidence="9">
    <location>
        <begin position="120"/>
        <end position="286"/>
    </location>
</feature>
<dbReference type="EC" id="2.7.7.7" evidence="2"/>
<dbReference type="PANTHER" id="PTHR33568">
    <property type="entry name" value="DNA POLYMERASE"/>
    <property type="match status" value="1"/>
</dbReference>
<evidence type="ECO:0000256" key="7">
    <source>
        <dbReference type="ARBA" id="ARBA00023125"/>
    </source>
</evidence>
<keyword evidence="10" id="KW-1185">Reference proteome</keyword>
<evidence type="ECO:0000256" key="4">
    <source>
        <dbReference type="ARBA" id="ARBA00022695"/>
    </source>
</evidence>
<evidence type="ECO:0000313" key="11">
    <source>
        <dbReference type="RefSeq" id="XP_055370498.1"/>
    </source>
</evidence>
<dbReference type="SUPFAM" id="SSF56672">
    <property type="entry name" value="DNA/RNA polymerases"/>
    <property type="match status" value="1"/>
</dbReference>
<evidence type="ECO:0000259" key="9">
    <source>
        <dbReference type="Pfam" id="PF03175"/>
    </source>
</evidence>
<evidence type="ECO:0000256" key="1">
    <source>
        <dbReference type="ARBA" id="ARBA00005755"/>
    </source>
</evidence>
<organism evidence="10 11">
    <name type="scientific">Betta splendens</name>
    <name type="common">Siamese fighting fish</name>
    <dbReference type="NCBI Taxonomy" id="158456"/>
    <lineage>
        <taxon>Eukaryota</taxon>
        <taxon>Metazoa</taxon>
        <taxon>Chordata</taxon>
        <taxon>Craniata</taxon>
        <taxon>Vertebrata</taxon>
        <taxon>Euteleostomi</taxon>
        <taxon>Actinopterygii</taxon>
        <taxon>Neopterygii</taxon>
        <taxon>Teleostei</taxon>
        <taxon>Neoteleostei</taxon>
        <taxon>Acanthomorphata</taxon>
        <taxon>Anabantaria</taxon>
        <taxon>Anabantiformes</taxon>
        <taxon>Anabantoidei</taxon>
        <taxon>Osphronemidae</taxon>
        <taxon>Betta</taxon>
    </lineage>
</organism>
<evidence type="ECO:0000313" key="10">
    <source>
        <dbReference type="Proteomes" id="UP000515150"/>
    </source>
</evidence>
<keyword evidence="4" id="KW-0548">Nucleotidyltransferase</keyword>
<keyword evidence="3" id="KW-0808">Transferase</keyword>